<dbReference type="EMBL" id="JAUSUN010000018">
    <property type="protein sequence ID" value="MDQ0414652.1"/>
    <property type="molecule type" value="Genomic_DNA"/>
</dbReference>
<dbReference type="InterPro" id="IPR041881">
    <property type="entry name" value="PqqD_sf"/>
</dbReference>
<organism evidence="1 2">
    <name type="scientific">Mesobacillus stamsii</name>
    <dbReference type="NCBI Taxonomy" id="225347"/>
    <lineage>
        <taxon>Bacteria</taxon>
        <taxon>Bacillati</taxon>
        <taxon>Bacillota</taxon>
        <taxon>Bacilli</taxon>
        <taxon>Bacillales</taxon>
        <taxon>Bacillaceae</taxon>
        <taxon>Mesobacillus</taxon>
    </lineage>
</organism>
<proteinExistence type="predicted"/>
<dbReference type="RefSeq" id="WP_307192193.1">
    <property type="nucleotide sequence ID" value="NZ_JAUSUN010000018.1"/>
</dbReference>
<accession>A0ABU0FXI3</accession>
<dbReference type="NCBIfam" id="NF033536">
    <property type="entry name" value="lasso_PqqD_Bac"/>
    <property type="match status" value="1"/>
</dbReference>
<protein>
    <recommendedName>
        <fullName evidence="3">Lasso peptide biosynthesis PqqD family chaperone</fullName>
    </recommendedName>
</protein>
<evidence type="ECO:0000313" key="2">
    <source>
        <dbReference type="Proteomes" id="UP001242313"/>
    </source>
</evidence>
<comment type="caution">
    <text evidence="1">The sequence shown here is derived from an EMBL/GenBank/DDBJ whole genome shotgun (WGS) entry which is preliminary data.</text>
</comment>
<dbReference type="InterPro" id="IPR008792">
    <property type="entry name" value="PQQD"/>
</dbReference>
<keyword evidence="2" id="KW-1185">Reference proteome</keyword>
<gene>
    <name evidence="1" type="ORF">J2S25_002862</name>
</gene>
<dbReference type="Proteomes" id="UP001242313">
    <property type="component" value="Unassembled WGS sequence"/>
</dbReference>
<dbReference type="Pfam" id="PF05402">
    <property type="entry name" value="PqqD"/>
    <property type="match status" value="1"/>
</dbReference>
<evidence type="ECO:0008006" key="3">
    <source>
        <dbReference type="Google" id="ProtNLM"/>
    </source>
</evidence>
<evidence type="ECO:0000313" key="1">
    <source>
        <dbReference type="EMBL" id="MDQ0414652.1"/>
    </source>
</evidence>
<dbReference type="Gene3D" id="1.10.10.1150">
    <property type="entry name" value="Coenzyme PQQ synthesis protein D (PqqD)"/>
    <property type="match status" value="1"/>
</dbReference>
<sequence>MGSMKKWSSTTIVTQSPGNIVSDMAGDKVMMSIENSKYYNLGEIGGYIWDLIKLPVLMEEVIARLTAEYEISKQECELQVFAFMESLANEGLVQIKG</sequence>
<name>A0ABU0FXI3_9BACI</name>
<reference evidence="1 2" key="1">
    <citation type="submission" date="2023-07" db="EMBL/GenBank/DDBJ databases">
        <title>Genomic Encyclopedia of Type Strains, Phase IV (KMG-IV): sequencing the most valuable type-strain genomes for metagenomic binning, comparative biology and taxonomic classification.</title>
        <authorList>
            <person name="Goeker M."/>
        </authorList>
    </citation>
    <scope>NUCLEOTIDE SEQUENCE [LARGE SCALE GENOMIC DNA]</scope>
    <source>
        <strain evidence="1 2">DSM 19598</strain>
    </source>
</reference>